<name>A0A7I8D725_9BACL</name>
<accession>A0A7I8D725</accession>
<dbReference type="AlphaFoldDB" id="A0A7I8D725"/>
<dbReference type="RefSeq" id="WP_200759946.1">
    <property type="nucleotide sequence ID" value="NZ_AP023366.1"/>
</dbReference>
<evidence type="ECO:0000313" key="1">
    <source>
        <dbReference type="EMBL" id="BCJ85875.1"/>
    </source>
</evidence>
<dbReference type="EMBL" id="AP023366">
    <property type="protein sequence ID" value="BCJ85875.1"/>
    <property type="molecule type" value="Genomic_DNA"/>
</dbReference>
<evidence type="ECO:0000313" key="2">
    <source>
        <dbReference type="Proteomes" id="UP000593802"/>
    </source>
</evidence>
<organism evidence="1 2">
    <name type="scientific">Effusibacillus dendaii</name>
    <dbReference type="NCBI Taxonomy" id="2743772"/>
    <lineage>
        <taxon>Bacteria</taxon>
        <taxon>Bacillati</taxon>
        <taxon>Bacillota</taxon>
        <taxon>Bacilli</taxon>
        <taxon>Bacillales</taxon>
        <taxon>Alicyclobacillaceae</taxon>
        <taxon>Effusibacillus</taxon>
    </lineage>
</organism>
<gene>
    <name evidence="1" type="ORF">skT53_08600</name>
</gene>
<keyword evidence="2" id="KW-1185">Reference proteome</keyword>
<dbReference type="Proteomes" id="UP000593802">
    <property type="component" value="Chromosome"/>
</dbReference>
<reference evidence="1 2" key="1">
    <citation type="submission" date="2020-08" db="EMBL/GenBank/DDBJ databases">
        <title>Complete Genome Sequence of Effusibacillus dendaii Strain skT53, Isolated from Farmland soil.</title>
        <authorList>
            <person name="Konishi T."/>
            <person name="Kawasaki H."/>
        </authorList>
    </citation>
    <scope>NUCLEOTIDE SEQUENCE [LARGE SCALE GENOMIC DNA]</scope>
    <source>
        <strain evidence="2">skT53</strain>
    </source>
</reference>
<dbReference type="KEGG" id="eff:skT53_08600"/>
<proteinExistence type="predicted"/>
<sequence length="64" mass="7687">MFEFETIVFADWFPTKSGFVAIRPEFYGTAVYQYRTDKPVKHDWFMQSDIAYALYEELRSYLAV</sequence>
<protein>
    <submittedName>
        <fullName evidence="1">Uncharacterized protein</fullName>
    </submittedName>
</protein>